<reference evidence="1" key="1">
    <citation type="submission" date="2018-06" db="EMBL/GenBank/DDBJ databases">
        <authorList>
            <person name="Ashton P.M."/>
            <person name="Dallman T."/>
            <person name="Nair S."/>
            <person name="De Pinna E."/>
            <person name="Peters T."/>
            <person name="Grant K."/>
        </authorList>
    </citation>
    <scope>NUCLEOTIDE SEQUENCE</scope>
    <source>
        <strain evidence="1">388684</strain>
    </source>
</reference>
<dbReference type="EMBL" id="AAKOJH010000003">
    <property type="protein sequence ID" value="ECT9440044.1"/>
    <property type="molecule type" value="Genomic_DNA"/>
</dbReference>
<protein>
    <submittedName>
        <fullName evidence="1">Uncharacterized protein</fullName>
    </submittedName>
</protein>
<dbReference type="AntiFam" id="ANF00057">
    <property type="entry name" value="Translation of E. coli type CRISPR repeat"/>
</dbReference>
<accession>A0A3V5UME2</accession>
<proteinExistence type="predicted"/>
<name>A0A3V5UME2_SALET</name>
<evidence type="ECO:0000313" key="1">
    <source>
        <dbReference type="EMBL" id="EBW7228364.1"/>
    </source>
</evidence>
<gene>
    <name evidence="2" type="ORF">CHP00_14590</name>
    <name evidence="1" type="ORF">DQC50_04520</name>
</gene>
<dbReference type="EMBL" id="AAHJBI010000006">
    <property type="protein sequence ID" value="EBW7228364.1"/>
    <property type="molecule type" value="Genomic_DNA"/>
</dbReference>
<organism evidence="1">
    <name type="scientific">Salmonella enterica subsp. enterica serovar Eastbourne</name>
    <dbReference type="NCBI Taxonomy" id="486993"/>
    <lineage>
        <taxon>Bacteria</taxon>
        <taxon>Pseudomonadati</taxon>
        <taxon>Pseudomonadota</taxon>
        <taxon>Gammaproteobacteria</taxon>
        <taxon>Enterobacterales</taxon>
        <taxon>Enterobacteriaceae</taxon>
        <taxon>Salmonella</taxon>
    </lineage>
</organism>
<evidence type="ECO:0000313" key="2">
    <source>
        <dbReference type="EMBL" id="ECT9440044.1"/>
    </source>
</evidence>
<sequence length="87" mass="9802">MAFSCIKASPEKRGLFTLQVCTSHYWYTDYDYATAIPAGAGNTTSLCAYGTFNAVYPRWRGEHTKRISFFIKHFLSSPHSTNIIATI</sequence>
<comment type="caution">
    <text evidence="1">The sequence shown here is derived from an EMBL/GenBank/DDBJ whole genome shotgun (WGS) entry which is preliminary data.</text>
</comment>
<reference evidence="2" key="2">
    <citation type="submission" date="2018-07" db="EMBL/GenBank/DDBJ databases">
        <authorList>
            <consortium name="PulseNet: The National Subtyping Network for Foodborne Disease Surveillance"/>
            <person name="Tarr C.L."/>
            <person name="Trees E."/>
            <person name="Katz L.S."/>
            <person name="Carleton-Romer H.A."/>
            <person name="Stroika S."/>
            <person name="Kucerova Z."/>
            <person name="Roache K.F."/>
            <person name="Sabol A.L."/>
            <person name="Besser J."/>
            <person name="Gerner-Smidt P."/>
        </authorList>
    </citation>
    <scope>NUCLEOTIDE SEQUENCE</scope>
    <source>
        <strain evidence="2">PNUSAS018743</strain>
    </source>
</reference>
<dbReference type="AlphaFoldDB" id="A0A3V5UME2"/>